<keyword evidence="4" id="KW-0378">Hydrolase</keyword>
<dbReference type="GO" id="GO:0016787">
    <property type="term" value="F:hydrolase activity"/>
    <property type="evidence" value="ECO:0007669"/>
    <property type="project" value="UniProtKB-KW"/>
</dbReference>
<sequence length="803" mass="87171">MTRILRWEDQPNRWIEGSPIGNGRLGAMVLGTVEVLHLQINDGTVWSGTPDSWRAELDALVAAGAGPEALERVRVAVREGRLDDAERLLMGFEGTYSQEFLPYLDLRVRMRFAGSTPAYRGRTLDLLEAVYDDIVENDLVRVERRAWASRPDQAVHVEIRAEGAAVDIEIDLTTRLRTVDRRADRDGLVLLVEIPVDGAPFHESQVEPMRWRGDRKRPGHPADGTDDAWGPVAAAAVAVETDGEVVVRDGRVVIGRAHVIRLAVASSTAAEDWFSGAPGLDRAAHGRRAVERAQAALSRDGGTALRRHVDDVRPLLAAAALRFEGTPEEVVVDRLDADPVDAIAVPALFQYGRYLLVAASRPGGPAVNLQGLWNDDLRPPWSSNYTTNINVQMHYWGADPTGLGDTVEPLLHLLEVMAATGSEAARRLYGVDGWVGHHNTDLWGWPLPVGMGHGDPAWAIWMTGGTWLVTHLMEHHRFTLDDAWLGSRAWPVLRGAAAFALDWLLDEGGPWLVTNPATSPENHFVHGDGAAALDRATAIDRAVISQVLHDTIEAGGILGLDDDIIGRARAALARIEPDAVGGDGRIREWHVDRADPDPAHGHFSALVGLYPLGRIDVDARPDLAAAASAFVSSRSHPAEGWPWVWSIALRARLRDGEAAERIMHTTFRPAEPDPDLRGADHWAWGGLVPTLLRAHSPFQVDVSLGFPAAIAEILLQSHAGEVHLLPALPPAWPPGEVVGLRARGGLIVDAEWAHGRLRRASLARIAGSGTVVVRFGDTRVTIDLAAGARVELDEQLRLVASGG</sequence>
<dbReference type="InterPro" id="IPR016518">
    <property type="entry name" value="Alpha-L-fucosidase"/>
</dbReference>
<gene>
    <name evidence="4" type="ORF">ACFPJ4_10560</name>
</gene>
<dbReference type="Gene3D" id="1.50.10.10">
    <property type="match status" value="1"/>
</dbReference>
<evidence type="ECO:0000313" key="5">
    <source>
        <dbReference type="Proteomes" id="UP001596039"/>
    </source>
</evidence>
<dbReference type="InterPro" id="IPR027414">
    <property type="entry name" value="GH95_N_dom"/>
</dbReference>
<dbReference type="PANTHER" id="PTHR31084:SF0">
    <property type="entry name" value="ALPHA-L-FUCOSIDASE 2"/>
    <property type="match status" value="1"/>
</dbReference>
<feature type="domain" description="Alpha fucosidase A-like C-terminal" evidence="2">
    <location>
        <begin position="716"/>
        <end position="776"/>
    </location>
</feature>
<evidence type="ECO:0000313" key="4">
    <source>
        <dbReference type="EMBL" id="MFC5502678.1"/>
    </source>
</evidence>
<dbReference type="InterPro" id="IPR008928">
    <property type="entry name" value="6-hairpin_glycosidase_sf"/>
</dbReference>
<accession>A0ABW0NSF4</accession>
<dbReference type="RefSeq" id="WP_386740367.1">
    <property type="nucleotide sequence ID" value="NZ_JBHSMG010000002.1"/>
</dbReference>
<organism evidence="4 5">
    <name type="scientific">Lysinimonas soli</name>
    <dbReference type="NCBI Taxonomy" id="1074233"/>
    <lineage>
        <taxon>Bacteria</taxon>
        <taxon>Bacillati</taxon>
        <taxon>Actinomycetota</taxon>
        <taxon>Actinomycetes</taxon>
        <taxon>Micrococcales</taxon>
        <taxon>Microbacteriaceae</taxon>
        <taxon>Lysinimonas</taxon>
    </lineage>
</organism>
<dbReference type="EMBL" id="JBHSMG010000002">
    <property type="protein sequence ID" value="MFC5502678.1"/>
    <property type="molecule type" value="Genomic_DNA"/>
</dbReference>
<protein>
    <submittedName>
        <fullName evidence="4">Glycoside hydrolase N-terminal domain-containing protein</fullName>
    </submittedName>
</protein>
<name>A0ABW0NSF4_9MICO</name>
<dbReference type="Pfam" id="PF22124">
    <property type="entry name" value="Glyco_hydro_95_cat"/>
    <property type="match status" value="1"/>
</dbReference>
<feature type="domain" description="Glycosyl hydrolase family 95 catalytic" evidence="3">
    <location>
        <begin position="305"/>
        <end position="714"/>
    </location>
</feature>
<evidence type="ECO:0000259" key="2">
    <source>
        <dbReference type="Pfam" id="PF21307"/>
    </source>
</evidence>
<dbReference type="InterPro" id="IPR049053">
    <property type="entry name" value="AFCA-like_C"/>
</dbReference>
<dbReference type="SUPFAM" id="SSF48208">
    <property type="entry name" value="Six-hairpin glycosidases"/>
    <property type="match status" value="1"/>
</dbReference>
<proteinExistence type="predicted"/>
<dbReference type="Pfam" id="PF14498">
    <property type="entry name" value="Glyco_hyd_65N_2"/>
    <property type="match status" value="1"/>
</dbReference>
<dbReference type="PIRSF" id="PIRSF007663">
    <property type="entry name" value="UCP007663"/>
    <property type="match status" value="1"/>
</dbReference>
<dbReference type="InterPro" id="IPR054363">
    <property type="entry name" value="GH95_cat"/>
</dbReference>
<evidence type="ECO:0000259" key="1">
    <source>
        <dbReference type="Pfam" id="PF14498"/>
    </source>
</evidence>
<dbReference type="InterPro" id="IPR012341">
    <property type="entry name" value="6hp_glycosidase-like_sf"/>
</dbReference>
<comment type="caution">
    <text evidence="4">The sequence shown here is derived from an EMBL/GenBank/DDBJ whole genome shotgun (WGS) entry which is preliminary data.</text>
</comment>
<reference evidence="5" key="1">
    <citation type="journal article" date="2019" name="Int. J. Syst. Evol. Microbiol.">
        <title>The Global Catalogue of Microorganisms (GCM) 10K type strain sequencing project: providing services to taxonomists for standard genome sequencing and annotation.</title>
        <authorList>
            <consortium name="The Broad Institute Genomics Platform"/>
            <consortium name="The Broad Institute Genome Sequencing Center for Infectious Disease"/>
            <person name="Wu L."/>
            <person name="Ma J."/>
        </authorList>
    </citation>
    <scope>NUCLEOTIDE SEQUENCE [LARGE SCALE GENOMIC DNA]</scope>
    <source>
        <strain evidence="5">CGMCC 4.6997</strain>
    </source>
</reference>
<dbReference type="Pfam" id="PF21307">
    <property type="entry name" value="Glyco_hydro_95_C"/>
    <property type="match status" value="1"/>
</dbReference>
<feature type="domain" description="Glycosyl hydrolase family 95 N-terminal" evidence="1">
    <location>
        <begin position="7"/>
        <end position="270"/>
    </location>
</feature>
<dbReference type="PANTHER" id="PTHR31084">
    <property type="entry name" value="ALPHA-L-FUCOSIDASE 2"/>
    <property type="match status" value="1"/>
</dbReference>
<keyword evidence="5" id="KW-1185">Reference proteome</keyword>
<evidence type="ECO:0000259" key="3">
    <source>
        <dbReference type="Pfam" id="PF22124"/>
    </source>
</evidence>
<dbReference type="Proteomes" id="UP001596039">
    <property type="component" value="Unassembled WGS sequence"/>
</dbReference>